<dbReference type="GO" id="GO:0016831">
    <property type="term" value="F:carboxy-lyase activity"/>
    <property type="evidence" value="ECO:0007669"/>
    <property type="project" value="UniProtKB-KW"/>
</dbReference>
<evidence type="ECO:0000256" key="2">
    <source>
        <dbReference type="ARBA" id="ARBA00009533"/>
    </source>
</evidence>
<proteinExistence type="inferred from homology"/>
<dbReference type="Pfam" id="PF00282">
    <property type="entry name" value="Pyridoxal_deC"/>
    <property type="match status" value="1"/>
</dbReference>
<dbReference type="GO" id="GO:0005737">
    <property type="term" value="C:cytoplasm"/>
    <property type="evidence" value="ECO:0007669"/>
    <property type="project" value="TreeGrafter"/>
</dbReference>
<evidence type="ECO:0000313" key="8">
    <source>
        <dbReference type="EMBL" id="KAI1872475.1"/>
    </source>
</evidence>
<keyword evidence="5 7" id="KW-0456">Lyase</keyword>
<dbReference type="InterPro" id="IPR015421">
    <property type="entry name" value="PyrdxlP-dep_Trfase_major"/>
</dbReference>
<dbReference type="InterPro" id="IPR002129">
    <property type="entry name" value="PyrdxlP-dep_de-COase"/>
</dbReference>
<protein>
    <recommendedName>
        <fullName evidence="10">Glutamate decarboxylase</fullName>
    </recommendedName>
</protein>
<dbReference type="SUPFAM" id="SSF53383">
    <property type="entry name" value="PLP-dependent transferases"/>
    <property type="match status" value="1"/>
</dbReference>
<evidence type="ECO:0008006" key="10">
    <source>
        <dbReference type="Google" id="ProtNLM"/>
    </source>
</evidence>
<sequence>MQLHLKGCLRDCPNIYARESTSEQIFSISKASAIRIVNMLTMLEEAPRESMAVQMASKIAPPTNGVNGAHHKKAQLNRAGELEELLDSVKQLIIPFVRKADDAAPCRAAGQGRVPPGTNVLVEKLEPEKLVKRLDFSLPEEGRGRDGLLATVQELLENSVNTWDQGFMDKLYASTNPVGVISELILATLNTATDYVTNTAVQLHVCHVSPALTIVEKTTARALASIMGFTGPRAGGITCPGGSASNMTSLVIARNTLYPETKRDGNGPRRLVLFTSVHSHYSIEKAASTMGLGAAGTGVVLVPADAEGRMVPAALRRMVLHAMQEGKTPFYVNATAGTTVLGAFDPICEISAVCKEFGLWLHVDASWGGPVAFSSQQRHKIDGAGLADSLTINPHKMLGAPLPCSFLLTNDLSVFHRANTLPAGYLFHSESAERDVWDLADLTLQCGRRGDALKLALSWIYYGADGFEKQINHAFSVAGLLATMIQDHPDFELVSMNPPPCLQVCFYYTPGGVQTGIDENTRRTRAMITALVDRGFMVDYAPGNRGSFFRVVVNCQTLAETVKGLVNALVETGKGVIDEELGTIA</sequence>
<feature type="modified residue" description="N6-(pyridoxal phosphate)lysine" evidence="6">
    <location>
        <position position="396"/>
    </location>
</feature>
<dbReference type="Proteomes" id="UP000829685">
    <property type="component" value="Unassembled WGS sequence"/>
</dbReference>
<dbReference type="Gene3D" id="3.40.640.10">
    <property type="entry name" value="Type I PLP-dependent aspartate aminotransferase-like (Major domain)"/>
    <property type="match status" value="1"/>
</dbReference>
<dbReference type="InterPro" id="IPR015424">
    <property type="entry name" value="PyrdxlP-dep_Trfase"/>
</dbReference>
<name>A0A9P9WND5_9PEZI</name>
<dbReference type="Gene3D" id="3.90.1150.170">
    <property type="match status" value="1"/>
</dbReference>
<dbReference type="GO" id="GO:0030170">
    <property type="term" value="F:pyridoxal phosphate binding"/>
    <property type="evidence" value="ECO:0007669"/>
    <property type="project" value="InterPro"/>
</dbReference>
<evidence type="ECO:0000256" key="7">
    <source>
        <dbReference type="RuleBase" id="RU000382"/>
    </source>
</evidence>
<evidence type="ECO:0000256" key="5">
    <source>
        <dbReference type="ARBA" id="ARBA00023239"/>
    </source>
</evidence>
<dbReference type="GO" id="GO:0019752">
    <property type="term" value="P:carboxylic acid metabolic process"/>
    <property type="evidence" value="ECO:0007669"/>
    <property type="project" value="InterPro"/>
</dbReference>
<evidence type="ECO:0000256" key="4">
    <source>
        <dbReference type="ARBA" id="ARBA00022898"/>
    </source>
</evidence>
<evidence type="ECO:0000256" key="6">
    <source>
        <dbReference type="PIRSR" id="PIRSR602129-50"/>
    </source>
</evidence>
<comment type="similarity">
    <text evidence="2 7">Belongs to the group II decarboxylase family.</text>
</comment>
<organism evidence="8 9">
    <name type="scientific">Neoarthrinium moseri</name>
    <dbReference type="NCBI Taxonomy" id="1658444"/>
    <lineage>
        <taxon>Eukaryota</taxon>
        <taxon>Fungi</taxon>
        <taxon>Dikarya</taxon>
        <taxon>Ascomycota</taxon>
        <taxon>Pezizomycotina</taxon>
        <taxon>Sordariomycetes</taxon>
        <taxon>Xylariomycetidae</taxon>
        <taxon>Amphisphaeriales</taxon>
        <taxon>Apiosporaceae</taxon>
        <taxon>Neoarthrinium</taxon>
    </lineage>
</organism>
<dbReference type="PANTHER" id="PTHR45677:SF8">
    <property type="entry name" value="CYSTEINE SULFINIC ACID DECARBOXYLASE"/>
    <property type="match status" value="1"/>
</dbReference>
<keyword evidence="3" id="KW-0210">Decarboxylase</keyword>
<dbReference type="PANTHER" id="PTHR45677">
    <property type="entry name" value="GLUTAMATE DECARBOXYLASE-RELATED"/>
    <property type="match status" value="1"/>
</dbReference>
<evidence type="ECO:0000256" key="1">
    <source>
        <dbReference type="ARBA" id="ARBA00001933"/>
    </source>
</evidence>
<evidence type="ECO:0000313" key="9">
    <source>
        <dbReference type="Proteomes" id="UP000829685"/>
    </source>
</evidence>
<accession>A0A9P9WND5</accession>
<gene>
    <name evidence="8" type="ORF">JX265_005355</name>
</gene>
<evidence type="ECO:0000256" key="3">
    <source>
        <dbReference type="ARBA" id="ARBA00022793"/>
    </source>
</evidence>
<keyword evidence="9" id="KW-1185">Reference proteome</keyword>
<dbReference type="EMBL" id="JAFIMR010000011">
    <property type="protein sequence ID" value="KAI1872475.1"/>
    <property type="molecule type" value="Genomic_DNA"/>
</dbReference>
<keyword evidence="4 6" id="KW-0663">Pyridoxal phosphate</keyword>
<reference evidence="8" key="1">
    <citation type="submission" date="2021-03" db="EMBL/GenBank/DDBJ databases">
        <title>Revisited historic fungal species revealed as producer of novel bioactive compounds through whole genome sequencing and comparative genomics.</title>
        <authorList>
            <person name="Vignolle G.A."/>
            <person name="Hochenegger N."/>
            <person name="Mach R.L."/>
            <person name="Mach-Aigner A.R."/>
            <person name="Javad Rahimi M."/>
            <person name="Salim K.A."/>
            <person name="Chan C.M."/>
            <person name="Lim L.B.L."/>
            <person name="Cai F."/>
            <person name="Druzhinina I.S."/>
            <person name="U'Ren J.M."/>
            <person name="Derntl C."/>
        </authorList>
    </citation>
    <scope>NUCLEOTIDE SEQUENCE</scope>
    <source>
        <strain evidence="8">TUCIM 5799</strain>
    </source>
</reference>
<dbReference type="AlphaFoldDB" id="A0A9P9WND5"/>
<comment type="cofactor">
    <cofactor evidence="1 6 7">
        <name>pyridoxal 5'-phosphate</name>
        <dbReference type="ChEBI" id="CHEBI:597326"/>
    </cofactor>
</comment>
<comment type="caution">
    <text evidence="8">The sequence shown here is derived from an EMBL/GenBank/DDBJ whole genome shotgun (WGS) entry which is preliminary data.</text>
</comment>